<feature type="region of interest" description="Disordered" evidence="1">
    <location>
        <begin position="38"/>
        <end position="121"/>
    </location>
</feature>
<name>A0AAV1CRP1_OLDCO</name>
<evidence type="ECO:0000313" key="3">
    <source>
        <dbReference type="Proteomes" id="UP001161247"/>
    </source>
</evidence>
<dbReference type="Proteomes" id="UP001161247">
    <property type="component" value="Chromosome 3"/>
</dbReference>
<feature type="region of interest" description="Disordered" evidence="1">
    <location>
        <begin position="1"/>
        <end position="25"/>
    </location>
</feature>
<keyword evidence="3" id="KW-1185">Reference proteome</keyword>
<organism evidence="2 3">
    <name type="scientific">Oldenlandia corymbosa var. corymbosa</name>
    <dbReference type="NCBI Taxonomy" id="529605"/>
    <lineage>
        <taxon>Eukaryota</taxon>
        <taxon>Viridiplantae</taxon>
        <taxon>Streptophyta</taxon>
        <taxon>Embryophyta</taxon>
        <taxon>Tracheophyta</taxon>
        <taxon>Spermatophyta</taxon>
        <taxon>Magnoliopsida</taxon>
        <taxon>eudicotyledons</taxon>
        <taxon>Gunneridae</taxon>
        <taxon>Pentapetalae</taxon>
        <taxon>asterids</taxon>
        <taxon>lamiids</taxon>
        <taxon>Gentianales</taxon>
        <taxon>Rubiaceae</taxon>
        <taxon>Rubioideae</taxon>
        <taxon>Spermacoceae</taxon>
        <taxon>Hedyotis-Oldenlandia complex</taxon>
        <taxon>Oldenlandia</taxon>
    </lineage>
</organism>
<dbReference type="EMBL" id="OX459120">
    <property type="protein sequence ID" value="CAI9097374.1"/>
    <property type="molecule type" value="Genomic_DNA"/>
</dbReference>
<evidence type="ECO:0000256" key="1">
    <source>
        <dbReference type="SAM" id="MobiDB-lite"/>
    </source>
</evidence>
<accession>A0AAV1CRP1</accession>
<protein>
    <submittedName>
        <fullName evidence="2">OLC1v1033777C1</fullName>
    </submittedName>
</protein>
<sequence>MGPGAHIFSPPKWAPTASSSSPQSQYLRRFHHQLQFALDHRIESHPTAHNQPRGKSPRKKQSAPEKSISNKVCGSDFITSANRFTPSQQLGTEHPHRLIHPSSNRKPPVKSPPPLKKKKKK</sequence>
<feature type="compositionally biased region" description="Low complexity" evidence="1">
    <location>
        <begin position="14"/>
        <end position="25"/>
    </location>
</feature>
<evidence type="ECO:0000313" key="2">
    <source>
        <dbReference type="EMBL" id="CAI9097374.1"/>
    </source>
</evidence>
<feature type="compositionally biased region" description="Polar residues" evidence="1">
    <location>
        <begin position="67"/>
        <end position="91"/>
    </location>
</feature>
<dbReference type="AlphaFoldDB" id="A0AAV1CRP1"/>
<proteinExistence type="predicted"/>
<gene>
    <name evidence="2" type="ORF">OLC1_LOCUS7875</name>
</gene>
<reference evidence="2" key="1">
    <citation type="submission" date="2023-03" db="EMBL/GenBank/DDBJ databases">
        <authorList>
            <person name="Julca I."/>
        </authorList>
    </citation>
    <scope>NUCLEOTIDE SEQUENCE</scope>
</reference>